<keyword evidence="2 5" id="KW-0378">Hydrolase</keyword>
<comment type="catalytic activity">
    <reaction evidence="5">
        <text>adenine + H2O + H(+) = hypoxanthine + NH4(+)</text>
        <dbReference type="Rhea" id="RHEA:23688"/>
        <dbReference type="ChEBI" id="CHEBI:15377"/>
        <dbReference type="ChEBI" id="CHEBI:15378"/>
        <dbReference type="ChEBI" id="CHEBI:16708"/>
        <dbReference type="ChEBI" id="CHEBI:17368"/>
        <dbReference type="ChEBI" id="CHEBI:28938"/>
        <dbReference type="EC" id="3.5.4.2"/>
    </reaction>
</comment>
<keyword evidence="1 5" id="KW-0479">Metal-binding</keyword>
<dbReference type="GO" id="GO:0000034">
    <property type="term" value="F:adenine deaminase activity"/>
    <property type="evidence" value="ECO:0007669"/>
    <property type="project" value="UniProtKB-UniRule"/>
</dbReference>
<dbReference type="NCBIfam" id="NF006850">
    <property type="entry name" value="PRK09358.1-6"/>
    <property type="match status" value="1"/>
</dbReference>
<comment type="cofactor">
    <cofactor evidence="5">
        <name>Zn(2+)</name>
        <dbReference type="ChEBI" id="CHEBI:29105"/>
    </cofactor>
    <text evidence="5">Binds 1 zinc ion per subunit.</text>
</comment>
<feature type="site" description="Important for catalytic activity" evidence="5">
    <location>
        <position position="221"/>
    </location>
</feature>
<comment type="function">
    <text evidence="5">Catalyzes the hydrolytic deamination of adenine to hypoxanthine. Plays an important role in the purine salvage pathway and in nitrogen catabolism.</text>
</comment>
<dbReference type="OrthoDB" id="105475at2"/>
<keyword evidence="3 5" id="KW-0862">Zinc</keyword>
<gene>
    <name evidence="7" type="ORF">E5163_01595</name>
</gene>
<feature type="active site" description="Proton donor" evidence="5">
    <location>
        <position position="200"/>
    </location>
</feature>
<evidence type="ECO:0000313" key="7">
    <source>
        <dbReference type="EMBL" id="TGY89860.1"/>
    </source>
</evidence>
<feature type="binding site" evidence="5">
    <location>
        <position position="197"/>
    </location>
    <ligand>
        <name>Zn(2+)</name>
        <dbReference type="ChEBI" id="CHEBI:29105"/>
        <note>catalytic</note>
    </ligand>
</feature>
<dbReference type="InterPro" id="IPR001365">
    <property type="entry name" value="A_deaminase_dom"/>
</dbReference>
<dbReference type="Gene3D" id="3.20.20.140">
    <property type="entry name" value="Metal-dependent hydrolases"/>
    <property type="match status" value="1"/>
</dbReference>
<evidence type="ECO:0000256" key="2">
    <source>
        <dbReference type="ARBA" id="ARBA00022801"/>
    </source>
</evidence>
<dbReference type="GO" id="GO:0009117">
    <property type="term" value="P:nucleotide metabolic process"/>
    <property type="evidence" value="ECO:0007669"/>
    <property type="project" value="UniProtKB-KW"/>
</dbReference>
<sequence length="335" mass="37266">MSDLHALIERLPKAELHLHLEGTLEPEMMVALAERNGVDIPYASAQEARKAYDFSDLQDFLDLYYVGMKVLVTERDFHDLTLAYFERAHADNVRHAEIFLDPQGHTERGIDFDVCMRGVLSACEETEERFAITSKLILCFLRDLSEEKAFETLEACKPWLDRIEAVGLASAEKGNPPSKFARVFQAAADLGLKRVAHAGEEGPAEYVEEALDVLKVDRIDHGNRALDDMALVRRLKATAMTLTVCPLSNLALKGVARLEDHPIRTMLDLGLRATVNSDDPAYFGGYVNENYRRAADAVGLTREDVIQLAKNSFLGSFLGEEEIYAHLAEIDAAAG</sequence>
<feature type="domain" description="Adenosine deaminase" evidence="6">
    <location>
        <begin position="12"/>
        <end position="331"/>
    </location>
</feature>
<comment type="similarity">
    <text evidence="5">Belongs to the metallo-dependent hydrolases superfamily. Adenosine and AMP deaminases family. Adenine deaminase type 2 subfamily.</text>
</comment>
<feature type="binding site" evidence="5">
    <location>
        <position position="17"/>
    </location>
    <ligand>
        <name>Zn(2+)</name>
        <dbReference type="ChEBI" id="CHEBI:29105"/>
        <note>catalytic</note>
    </ligand>
</feature>
<dbReference type="HAMAP" id="MF_01962">
    <property type="entry name" value="Adenine_deaminase"/>
    <property type="match status" value="1"/>
</dbReference>
<dbReference type="PANTHER" id="PTHR43114:SF6">
    <property type="entry name" value="ADENINE DEAMINASE"/>
    <property type="match status" value="1"/>
</dbReference>
<feature type="binding site" evidence="5">
    <location>
        <position position="278"/>
    </location>
    <ligand>
        <name>Zn(2+)</name>
        <dbReference type="ChEBI" id="CHEBI:29105"/>
        <note>catalytic</note>
    </ligand>
</feature>
<dbReference type="GO" id="GO:0006146">
    <property type="term" value="P:adenine catabolic process"/>
    <property type="evidence" value="ECO:0007669"/>
    <property type="project" value="UniProtKB-UniRule"/>
</dbReference>
<evidence type="ECO:0000313" key="8">
    <source>
        <dbReference type="Proteomes" id="UP000308054"/>
    </source>
</evidence>
<dbReference type="GO" id="GO:0043103">
    <property type="term" value="P:hypoxanthine salvage"/>
    <property type="evidence" value="ECO:0007669"/>
    <property type="project" value="UniProtKB-UniRule"/>
</dbReference>
<dbReference type="Pfam" id="PF00962">
    <property type="entry name" value="A_deaminase"/>
    <property type="match status" value="1"/>
</dbReference>
<keyword evidence="8" id="KW-1185">Reference proteome</keyword>
<dbReference type="NCBIfam" id="TIGR01430">
    <property type="entry name" value="aden_deam"/>
    <property type="match status" value="1"/>
</dbReference>
<organism evidence="7 8">
    <name type="scientific">Marinicauda algicola</name>
    <dbReference type="NCBI Taxonomy" id="2029849"/>
    <lineage>
        <taxon>Bacteria</taxon>
        <taxon>Pseudomonadati</taxon>
        <taxon>Pseudomonadota</taxon>
        <taxon>Alphaproteobacteria</taxon>
        <taxon>Maricaulales</taxon>
        <taxon>Maricaulaceae</taxon>
        <taxon>Marinicauda</taxon>
    </lineage>
</organism>
<evidence type="ECO:0000256" key="4">
    <source>
        <dbReference type="ARBA" id="ARBA00023080"/>
    </source>
</evidence>
<accession>A0A4S2H2M6</accession>
<dbReference type="InterPro" id="IPR032466">
    <property type="entry name" value="Metal_Hydrolase"/>
</dbReference>
<dbReference type="RefSeq" id="WP_135994357.1">
    <property type="nucleotide sequence ID" value="NZ_CP071057.1"/>
</dbReference>
<dbReference type="EMBL" id="SRXW01000001">
    <property type="protein sequence ID" value="TGY89860.1"/>
    <property type="molecule type" value="Genomic_DNA"/>
</dbReference>
<feature type="binding site" evidence="5">
    <location>
        <position position="19"/>
    </location>
    <ligand>
        <name>Zn(2+)</name>
        <dbReference type="ChEBI" id="CHEBI:29105"/>
        <note>catalytic</note>
    </ligand>
</feature>
<dbReference type="EC" id="3.5.4.2" evidence="5"/>
<dbReference type="SUPFAM" id="SSF51556">
    <property type="entry name" value="Metallo-dependent hydrolases"/>
    <property type="match status" value="1"/>
</dbReference>
<dbReference type="Proteomes" id="UP000308054">
    <property type="component" value="Unassembled WGS sequence"/>
</dbReference>
<dbReference type="GO" id="GO:0005829">
    <property type="term" value="C:cytosol"/>
    <property type="evidence" value="ECO:0007669"/>
    <property type="project" value="TreeGrafter"/>
</dbReference>
<dbReference type="CDD" id="cd01320">
    <property type="entry name" value="ADA"/>
    <property type="match status" value="1"/>
</dbReference>
<dbReference type="GO" id="GO:0008270">
    <property type="term" value="F:zinc ion binding"/>
    <property type="evidence" value="ECO:0007669"/>
    <property type="project" value="UniProtKB-UniRule"/>
</dbReference>
<dbReference type="PANTHER" id="PTHR43114">
    <property type="entry name" value="ADENINE DEAMINASE"/>
    <property type="match status" value="1"/>
</dbReference>
<proteinExistence type="inferred from homology"/>
<dbReference type="InterPro" id="IPR006330">
    <property type="entry name" value="Ado/ade_deaminase"/>
</dbReference>
<evidence type="ECO:0000256" key="1">
    <source>
        <dbReference type="ARBA" id="ARBA00022723"/>
    </source>
</evidence>
<feature type="binding site" evidence="5">
    <location>
        <position position="279"/>
    </location>
    <ligand>
        <name>substrate</name>
    </ligand>
</feature>
<name>A0A4S2H2M6_9PROT</name>
<reference evidence="7 8" key="1">
    <citation type="journal article" date="2017" name="Int. J. Syst. Evol. Microbiol.">
        <title>Marinicauda algicola sp. nov., isolated from a marine red alga Rhodosorus marinus.</title>
        <authorList>
            <person name="Jeong S.E."/>
            <person name="Jeon S.H."/>
            <person name="Chun B.H."/>
            <person name="Kim D.W."/>
            <person name="Jeon C.O."/>
        </authorList>
    </citation>
    <scope>NUCLEOTIDE SEQUENCE [LARGE SCALE GENOMIC DNA]</scope>
    <source>
        <strain evidence="7 8">JCM 31718</strain>
    </source>
</reference>
<comment type="caution">
    <text evidence="7">The sequence shown here is derived from an EMBL/GenBank/DDBJ whole genome shotgun (WGS) entry which is preliminary data.</text>
</comment>
<dbReference type="InterPro" id="IPR028892">
    <property type="entry name" value="ADE"/>
</dbReference>
<protein>
    <recommendedName>
        <fullName evidence="5">Adenine deaminase</fullName>
        <shortName evidence="5">ADE</shortName>
        <ecNumber evidence="5">3.5.4.2</ecNumber>
    </recommendedName>
    <alternativeName>
        <fullName evidence="5">Adenine aminohydrolase</fullName>
        <shortName evidence="5">AAH</shortName>
    </alternativeName>
</protein>
<keyword evidence="4 5" id="KW-0546">Nucleotide metabolism</keyword>
<evidence type="ECO:0000259" key="6">
    <source>
        <dbReference type="Pfam" id="PF00962"/>
    </source>
</evidence>
<evidence type="ECO:0000256" key="5">
    <source>
        <dbReference type="HAMAP-Rule" id="MF_01962"/>
    </source>
</evidence>
<dbReference type="AlphaFoldDB" id="A0A4S2H2M6"/>
<evidence type="ECO:0000256" key="3">
    <source>
        <dbReference type="ARBA" id="ARBA00022833"/>
    </source>
</evidence>